<evidence type="ECO:0000313" key="1">
    <source>
        <dbReference type="EMBL" id="HIS92346.1"/>
    </source>
</evidence>
<dbReference type="SUPFAM" id="SSF51445">
    <property type="entry name" value="(Trans)glycosidases"/>
    <property type="match status" value="1"/>
</dbReference>
<accession>A0A9D1FZ72</accession>
<protein>
    <recommendedName>
        <fullName evidence="3">Alpha-galactosidase</fullName>
    </recommendedName>
</protein>
<dbReference type="InterPro" id="IPR013785">
    <property type="entry name" value="Aldolase_TIM"/>
</dbReference>
<evidence type="ECO:0008006" key="3">
    <source>
        <dbReference type="Google" id="ProtNLM"/>
    </source>
</evidence>
<dbReference type="EMBL" id="DVJN01000097">
    <property type="protein sequence ID" value="HIS92346.1"/>
    <property type="molecule type" value="Genomic_DNA"/>
</dbReference>
<gene>
    <name evidence="1" type="ORF">IAA84_04945</name>
</gene>
<dbReference type="InterPro" id="IPR017853">
    <property type="entry name" value="GH"/>
</dbReference>
<proteinExistence type="predicted"/>
<name>A0A9D1FZ72_9FIRM</name>
<dbReference type="Proteomes" id="UP000824140">
    <property type="component" value="Unassembled WGS sequence"/>
</dbReference>
<sequence length="732" mass="81239">MNEKSVPEQAQAVVASPNMVPPHLRKALEERDYVLRPDAPATHARLWGDPDSNVYHLTFNGANLVTLRYPDGVRPGLRLHSDGDFQSVPFVQQFLAWADQDAPMEVEFTSPVEMWNMRPQRAQGGQAILGQTGHPLLFGVNGLYFPDWDLLLSFHGLPFAWTAPRIERADGQWRARLRVTLGETPWVILVRPRYYQEHLGYAQHQPWRFRPNPKPITGWCSWEAYHSGVAQADLEADSLALAPLKNYGLEYMQLDDGYQQAMVPLRPGANVGDSWLNTNEKFPGGHEAIVRAARAGGFTPGIWTNATLTNREAAQAMPCCLRDQKGELICGDWIQYILDCLPETLATHVTPYYRALREKGYAYFKSDSIRHLIYDGLQEAVRLGVLEPEDARARLRAYLEAARAGIGPDAYYLSCWGVLSQSIGVCDAMRVATDANPSWGAYSMQLRETARWFFAQRVLFTVDPDHVCARGEPAWVRMMLSLVSLSGGLLMISDKPRDYDENRLNLIRKTMPALAVRAAETGPVDYTTPACPHQSKTLPLDEAARRMAHIAPDDDIAPFSSLWCTHFEENGRQWAVVERAAVVPLRDASIALEALSLDPARRYCAFDFWAQEASVLEHGALPLHALSLGDAQVVALTDITDGAPRLVGSDRHVSADAVSVLRAGAEDGGFALELSGFDGLAVRYTLYAPVGRAAVRSSEGCAAGIEQKGDWLTLSVAFRAPRAQILLHWEGM</sequence>
<dbReference type="AlphaFoldDB" id="A0A9D1FZ72"/>
<comment type="caution">
    <text evidence="1">The sequence shown here is derived from an EMBL/GenBank/DDBJ whole genome shotgun (WGS) entry which is preliminary data.</text>
</comment>
<dbReference type="Gene3D" id="3.20.20.70">
    <property type="entry name" value="Aldolase class I"/>
    <property type="match status" value="1"/>
</dbReference>
<evidence type="ECO:0000313" key="2">
    <source>
        <dbReference type="Proteomes" id="UP000824140"/>
    </source>
</evidence>
<organism evidence="1 2">
    <name type="scientific">Candidatus Alectryocaccomicrobium excrementavium</name>
    <dbReference type="NCBI Taxonomy" id="2840668"/>
    <lineage>
        <taxon>Bacteria</taxon>
        <taxon>Bacillati</taxon>
        <taxon>Bacillota</taxon>
        <taxon>Clostridia</taxon>
        <taxon>Candidatus Alectryocaccomicrobium</taxon>
    </lineage>
</organism>
<reference evidence="1" key="2">
    <citation type="journal article" date="2021" name="PeerJ">
        <title>Extensive microbial diversity within the chicken gut microbiome revealed by metagenomics and culture.</title>
        <authorList>
            <person name="Gilroy R."/>
            <person name="Ravi A."/>
            <person name="Getino M."/>
            <person name="Pursley I."/>
            <person name="Horton D.L."/>
            <person name="Alikhan N.F."/>
            <person name="Baker D."/>
            <person name="Gharbi K."/>
            <person name="Hall N."/>
            <person name="Watson M."/>
            <person name="Adriaenssens E.M."/>
            <person name="Foster-Nyarko E."/>
            <person name="Jarju S."/>
            <person name="Secka A."/>
            <person name="Antonio M."/>
            <person name="Oren A."/>
            <person name="Chaudhuri R.R."/>
            <person name="La Ragione R."/>
            <person name="Hildebrand F."/>
            <person name="Pallen M.J."/>
        </authorList>
    </citation>
    <scope>NUCLEOTIDE SEQUENCE</scope>
    <source>
        <strain evidence="1">13766</strain>
    </source>
</reference>
<reference evidence="1" key="1">
    <citation type="submission" date="2020-10" db="EMBL/GenBank/DDBJ databases">
        <authorList>
            <person name="Gilroy R."/>
        </authorList>
    </citation>
    <scope>NUCLEOTIDE SEQUENCE</scope>
    <source>
        <strain evidence="1">13766</strain>
    </source>
</reference>